<gene>
    <name evidence="17" type="ORF">OSB1V03_LOCUS12934</name>
</gene>
<evidence type="ECO:0000256" key="8">
    <source>
        <dbReference type="ARBA" id="ARBA00023098"/>
    </source>
</evidence>
<evidence type="ECO:0000259" key="15">
    <source>
        <dbReference type="Pfam" id="PF04116"/>
    </source>
</evidence>
<reference evidence="17" key="1">
    <citation type="submission" date="2020-11" db="EMBL/GenBank/DDBJ databases">
        <authorList>
            <person name="Tran Van P."/>
        </authorList>
    </citation>
    <scope>NUCLEOTIDE SEQUENCE</scope>
</reference>
<keyword evidence="8" id="KW-0443">Lipid metabolism</keyword>
<evidence type="ECO:0000256" key="13">
    <source>
        <dbReference type="ARBA" id="ARBA00047556"/>
    </source>
</evidence>
<dbReference type="GO" id="GO:0005789">
    <property type="term" value="C:endoplasmic reticulum membrane"/>
    <property type="evidence" value="ECO:0007669"/>
    <property type="project" value="UniProtKB-SubCell"/>
</dbReference>
<dbReference type="Pfam" id="PF04116">
    <property type="entry name" value="FA_hydroxylase"/>
    <property type="match status" value="1"/>
</dbReference>
<dbReference type="EMBL" id="OC865708">
    <property type="protein sequence ID" value="CAD7632531.1"/>
    <property type="molecule type" value="Genomic_DNA"/>
</dbReference>
<feature type="domain" description="Fatty acid hydroxylase" evidence="15">
    <location>
        <begin position="144"/>
        <end position="275"/>
    </location>
</feature>
<keyword evidence="6" id="KW-0560">Oxidoreductase</keyword>
<feature type="transmembrane region" description="Helical" evidence="14">
    <location>
        <begin position="520"/>
        <end position="541"/>
    </location>
</feature>
<evidence type="ECO:0000256" key="6">
    <source>
        <dbReference type="ARBA" id="ARBA00023002"/>
    </source>
</evidence>
<evidence type="ECO:0000256" key="3">
    <source>
        <dbReference type="ARBA" id="ARBA00022692"/>
    </source>
</evidence>
<dbReference type="EMBL" id="CAJPIZ010011133">
    <property type="protein sequence ID" value="CAG2112961.1"/>
    <property type="molecule type" value="Genomic_DNA"/>
</dbReference>
<evidence type="ECO:0000256" key="2">
    <source>
        <dbReference type="ARBA" id="ARBA00004477"/>
    </source>
</evidence>
<feature type="domain" description="Alkylglycerol monooxygenase C-terminal" evidence="16">
    <location>
        <begin position="368"/>
        <end position="437"/>
    </location>
</feature>
<comment type="cofactor">
    <cofactor evidence="1">
        <name>Fe cation</name>
        <dbReference type="ChEBI" id="CHEBI:24875"/>
    </cofactor>
</comment>
<proteinExistence type="inferred from homology"/>
<dbReference type="OrthoDB" id="6482831at2759"/>
<keyword evidence="9 14" id="KW-0472">Membrane</keyword>
<evidence type="ECO:0000313" key="17">
    <source>
        <dbReference type="EMBL" id="CAD7632531.1"/>
    </source>
</evidence>
<feature type="transmembrane region" description="Helical" evidence="14">
    <location>
        <begin position="366"/>
        <end position="384"/>
    </location>
</feature>
<evidence type="ECO:0000259" key="16">
    <source>
        <dbReference type="Pfam" id="PF24858"/>
    </source>
</evidence>
<dbReference type="GO" id="GO:0008610">
    <property type="term" value="P:lipid biosynthetic process"/>
    <property type="evidence" value="ECO:0007669"/>
    <property type="project" value="InterPro"/>
</dbReference>
<evidence type="ECO:0000256" key="11">
    <source>
        <dbReference type="ARBA" id="ARBA00039026"/>
    </source>
</evidence>
<keyword evidence="3 14" id="KW-0812">Transmembrane</keyword>
<dbReference type="InterPro" id="IPR056853">
    <property type="entry name" value="AGMP_C"/>
</dbReference>
<evidence type="ECO:0000256" key="7">
    <source>
        <dbReference type="ARBA" id="ARBA00023004"/>
    </source>
</evidence>
<dbReference type="InterPro" id="IPR006694">
    <property type="entry name" value="Fatty_acid_hydroxylase"/>
</dbReference>
<keyword evidence="4" id="KW-0256">Endoplasmic reticulum</keyword>
<dbReference type="AlphaFoldDB" id="A0A7R9KZV5"/>
<dbReference type="GO" id="GO:0005506">
    <property type="term" value="F:iron ion binding"/>
    <property type="evidence" value="ECO:0007669"/>
    <property type="project" value="InterPro"/>
</dbReference>
<dbReference type="PANTHER" id="PTHR21624:SF1">
    <property type="entry name" value="ALKYLGLYCEROL MONOOXYGENASE"/>
    <property type="match status" value="1"/>
</dbReference>
<evidence type="ECO:0000256" key="10">
    <source>
        <dbReference type="ARBA" id="ARBA00038190"/>
    </source>
</evidence>
<comment type="subcellular location">
    <subcellularLocation>
        <location evidence="2">Endoplasmic reticulum membrane</location>
        <topology evidence="2">Multi-pass membrane protein</topology>
    </subcellularLocation>
</comment>
<dbReference type="Pfam" id="PF24858">
    <property type="entry name" value="AGMP_C"/>
    <property type="match status" value="1"/>
</dbReference>
<evidence type="ECO:0000256" key="9">
    <source>
        <dbReference type="ARBA" id="ARBA00023136"/>
    </source>
</evidence>
<feature type="transmembrane region" description="Helical" evidence="14">
    <location>
        <begin position="396"/>
        <end position="414"/>
    </location>
</feature>
<dbReference type="EC" id="1.14.16.5" evidence="11"/>
<comment type="catalytic activity">
    <reaction evidence="13">
        <text>1-O-(1,2-saturated-alkyl)-sn-glycerol + (6R)-L-erythro-5,6,7,8-tetrahydrobiopterin + O2 = a 1-(1-hydroxyalkyl)-sn-glycerol + (6R)-L-erythro-6,7-dihydrobiopterin + H2O</text>
        <dbReference type="Rhea" id="RHEA:36255"/>
        <dbReference type="ChEBI" id="CHEBI:15377"/>
        <dbReference type="ChEBI" id="CHEBI:15379"/>
        <dbReference type="ChEBI" id="CHEBI:43120"/>
        <dbReference type="ChEBI" id="CHEBI:59560"/>
        <dbReference type="ChEBI" id="CHEBI:73418"/>
        <dbReference type="ChEBI" id="CHEBI:83957"/>
        <dbReference type="EC" id="1.14.16.5"/>
    </reaction>
</comment>
<feature type="transmembrane region" description="Helical" evidence="14">
    <location>
        <begin position="139"/>
        <end position="157"/>
    </location>
</feature>
<dbReference type="Proteomes" id="UP000759131">
    <property type="component" value="Unassembled WGS sequence"/>
</dbReference>
<feature type="transmembrane region" description="Helical" evidence="14">
    <location>
        <begin position="99"/>
        <end position="127"/>
    </location>
</feature>
<dbReference type="GO" id="GO:0006643">
    <property type="term" value="P:membrane lipid metabolic process"/>
    <property type="evidence" value="ECO:0007669"/>
    <property type="project" value="TreeGrafter"/>
</dbReference>
<keyword evidence="18" id="KW-1185">Reference proteome</keyword>
<evidence type="ECO:0000256" key="5">
    <source>
        <dbReference type="ARBA" id="ARBA00022989"/>
    </source>
</evidence>
<name>A0A7R9KZV5_9ACAR</name>
<evidence type="ECO:0000256" key="12">
    <source>
        <dbReference type="ARBA" id="ARBA00040992"/>
    </source>
</evidence>
<keyword evidence="5 14" id="KW-1133">Transmembrane helix</keyword>
<comment type="similarity">
    <text evidence="10">Belongs to the sterol desaturase family. TMEM195 subfamily.</text>
</comment>
<organism evidence="17">
    <name type="scientific">Medioppia subpectinata</name>
    <dbReference type="NCBI Taxonomy" id="1979941"/>
    <lineage>
        <taxon>Eukaryota</taxon>
        <taxon>Metazoa</taxon>
        <taxon>Ecdysozoa</taxon>
        <taxon>Arthropoda</taxon>
        <taxon>Chelicerata</taxon>
        <taxon>Arachnida</taxon>
        <taxon>Acari</taxon>
        <taxon>Acariformes</taxon>
        <taxon>Sarcoptiformes</taxon>
        <taxon>Oribatida</taxon>
        <taxon>Brachypylina</taxon>
        <taxon>Oppioidea</taxon>
        <taxon>Oppiidae</taxon>
        <taxon>Medioppia</taxon>
    </lineage>
</organism>
<accession>A0A7R9KZV5</accession>
<evidence type="ECO:0000313" key="18">
    <source>
        <dbReference type="Proteomes" id="UP000759131"/>
    </source>
</evidence>
<dbReference type="PANTHER" id="PTHR21624">
    <property type="entry name" value="STEROL DESATURASE-RELATED PROTEIN"/>
    <property type="match status" value="1"/>
</dbReference>
<sequence length="555" mass="65196">MLNTSSIPMAVIPPTLNASAVHSAVDSLHTCGQLFFDGFLEQLGWMFYLISPNKSAYASPHDVPNYEVQIMPIFTMMLAFEQIIRFFQRKRASRVSDIVINLGAGLLFVAMRVLLLGTVLNIFYFFYDNYRIVDLPPTCISTWFLSLLLIEFCYYWVHRSLHEINIFWASHQFHHNAVDIDVSTTLRDTLIDLVIYEFFPTPLALIIPPPILLVHMQFSLIYQVWLHTEVVTHLGPIEYIINTPRQHRVHHGKNRYCIDKNYGALIMIWDRVFGTYQAEEEKIAFGTTAEAYPTYDTTTLHFYYYYDTVWKKFKQMDNWSDKMKALFYGPGWAPGKPRTGLLTDIPVVDPYAPLERYDPFIPFWQIYYCMFHGFLVALGFYVVTDHPLIRFSHLNAVMVFLYVLFALTSFGTIFDRRSMAPLVEVSRCLLYFLFDTYVISSWMDSSLEPRLRNVTEMGLTFIRVVHFVSIVLWLMVWLSRTNRHCKETYDKLSLMKEDKYIDNYTIEQSKQDSWRFSRRLCYMSGAFGSFIILFLVFALRFEECTQFLNPTKIEL</sequence>
<evidence type="ECO:0000256" key="1">
    <source>
        <dbReference type="ARBA" id="ARBA00001962"/>
    </source>
</evidence>
<evidence type="ECO:0000256" key="4">
    <source>
        <dbReference type="ARBA" id="ARBA00022824"/>
    </source>
</evidence>
<protein>
    <recommendedName>
        <fullName evidence="12">Alkylglycerol monooxygenase</fullName>
        <ecNumber evidence="11">1.14.16.5</ecNumber>
    </recommendedName>
</protein>
<dbReference type="InterPro" id="IPR051689">
    <property type="entry name" value="Sterol_desaturase/TMEM195"/>
</dbReference>
<keyword evidence="7" id="KW-0408">Iron</keyword>
<dbReference type="GO" id="GO:0050479">
    <property type="term" value="F:glyceryl-ether monooxygenase activity"/>
    <property type="evidence" value="ECO:0007669"/>
    <property type="project" value="UniProtKB-EC"/>
</dbReference>
<evidence type="ECO:0000256" key="14">
    <source>
        <dbReference type="SAM" id="Phobius"/>
    </source>
</evidence>
<feature type="transmembrane region" description="Helical" evidence="14">
    <location>
        <begin position="460"/>
        <end position="478"/>
    </location>
</feature>